<dbReference type="VEuPathDB" id="FungiDB:CLUG_04320"/>
<reference evidence="1 2" key="1">
    <citation type="journal article" date="2009" name="Nature">
        <title>Evolution of pathogenicity and sexual reproduction in eight Candida genomes.</title>
        <authorList>
            <person name="Butler G."/>
            <person name="Rasmussen M.D."/>
            <person name="Lin M.F."/>
            <person name="Santos M.A."/>
            <person name="Sakthikumar S."/>
            <person name="Munro C.A."/>
            <person name="Rheinbay E."/>
            <person name="Grabherr M."/>
            <person name="Forche A."/>
            <person name="Reedy J.L."/>
            <person name="Agrafioti I."/>
            <person name="Arnaud M.B."/>
            <person name="Bates S."/>
            <person name="Brown A.J."/>
            <person name="Brunke S."/>
            <person name="Costanzo M.C."/>
            <person name="Fitzpatrick D.A."/>
            <person name="de Groot P.W."/>
            <person name="Harris D."/>
            <person name="Hoyer L.L."/>
            <person name="Hube B."/>
            <person name="Klis F.M."/>
            <person name="Kodira C."/>
            <person name="Lennard N."/>
            <person name="Logue M.E."/>
            <person name="Martin R."/>
            <person name="Neiman A.M."/>
            <person name="Nikolaou E."/>
            <person name="Quail M.A."/>
            <person name="Quinn J."/>
            <person name="Santos M.C."/>
            <person name="Schmitzberger F.F."/>
            <person name="Sherlock G."/>
            <person name="Shah P."/>
            <person name="Silverstein K.A."/>
            <person name="Skrzypek M.S."/>
            <person name="Soll D."/>
            <person name="Staggs R."/>
            <person name="Stansfield I."/>
            <person name="Stumpf M.P."/>
            <person name="Sudbery P.E."/>
            <person name="Srikantha T."/>
            <person name="Zeng Q."/>
            <person name="Berman J."/>
            <person name="Berriman M."/>
            <person name="Heitman J."/>
            <person name="Gow N.A."/>
            <person name="Lorenz M.C."/>
            <person name="Birren B.W."/>
            <person name="Kellis M."/>
            <person name="Cuomo C.A."/>
        </authorList>
    </citation>
    <scope>NUCLEOTIDE SEQUENCE [LARGE SCALE GENOMIC DNA]</scope>
    <source>
        <strain evidence="1 2">ATCC 42720</strain>
    </source>
</reference>
<dbReference type="AlphaFoldDB" id="C4Y7Z2"/>
<dbReference type="Proteomes" id="UP000007703">
    <property type="component" value="Unassembled WGS sequence"/>
</dbReference>
<dbReference type="InParanoid" id="C4Y7Z2"/>
<organism evidence="1 2">
    <name type="scientific">Clavispora lusitaniae (strain ATCC 42720)</name>
    <name type="common">Yeast</name>
    <name type="synonym">Candida lusitaniae</name>
    <dbReference type="NCBI Taxonomy" id="306902"/>
    <lineage>
        <taxon>Eukaryota</taxon>
        <taxon>Fungi</taxon>
        <taxon>Dikarya</taxon>
        <taxon>Ascomycota</taxon>
        <taxon>Saccharomycotina</taxon>
        <taxon>Pichiomycetes</taxon>
        <taxon>Metschnikowiaceae</taxon>
        <taxon>Clavispora</taxon>
    </lineage>
</organism>
<name>C4Y7Z2_CLAL4</name>
<evidence type="ECO:0000313" key="2">
    <source>
        <dbReference type="Proteomes" id="UP000007703"/>
    </source>
</evidence>
<accession>C4Y7Z2</accession>
<proteinExistence type="predicted"/>
<protein>
    <submittedName>
        <fullName evidence="1">Uncharacterized protein</fullName>
    </submittedName>
</protein>
<evidence type="ECO:0000313" key="1">
    <source>
        <dbReference type="EMBL" id="EEQ40192.1"/>
    </source>
</evidence>
<dbReference type="KEGG" id="clu:CLUG_04320"/>
<dbReference type="EMBL" id="CH408080">
    <property type="protein sequence ID" value="EEQ40192.1"/>
    <property type="molecule type" value="Genomic_DNA"/>
</dbReference>
<dbReference type="HOGENOM" id="CLU_1034403_0_0_1"/>
<sequence>MSTVPSWEPTTTSKISGSRNIRLHHGVDNSLLVGDGAIVLVGVVHFLARFPEQAVGHRQDVGLVGHGDRRFRMERLGRRRFADRSSQQGNVIGDLGDPGRRGLGDSFDGLGHQSAVFACVALFFLDVQVLGVFTHNHHVHGSADAFDGLDGSDVGVQAQFLAQGHNWRRVTGHLHCGRRNGSEKSAVTLVSQHVHGLSGQRRSGLSEQLECPALQRVDKVKSQVELGGQVVSNTARPAGMTSRPIPSPGIKPIFNVFKAGADEEKARRA</sequence>
<gene>
    <name evidence="1" type="ORF">CLUG_04320</name>
</gene>